<dbReference type="AlphaFoldDB" id="A0A1H1N091"/>
<dbReference type="PANTHER" id="PTHR43567">
    <property type="entry name" value="FLAVOREDOXIN-RELATED-RELATED"/>
    <property type="match status" value="1"/>
</dbReference>
<organism evidence="5 6">
    <name type="scientific">Actinopolymorpha singaporensis</name>
    <dbReference type="NCBI Taxonomy" id="117157"/>
    <lineage>
        <taxon>Bacteria</taxon>
        <taxon>Bacillati</taxon>
        <taxon>Actinomycetota</taxon>
        <taxon>Actinomycetes</taxon>
        <taxon>Propionibacteriales</taxon>
        <taxon>Actinopolymorphaceae</taxon>
        <taxon>Actinopolymorpha</taxon>
    </lineage>
</organism>
<protein>
    <submittedName>
        <fullName evidence="5">NADH-FMN oxidoreductase RutF, flavin reductase (DIM6/NTAB) family</fullName>
    </submittedName>
</protein>
<dbReference type="EMBL" id="LT629732">
    <property type="protein sequence ID" value="SDR92424.1"/>
    <property type="molecule type" value="Genomic_DNA"/>
</dbReference>
<evidence type="ECO:0000256" key="2">
    <source>
        <dbReference type="ARBA" id="ARBA00022630"/>
    </source>
</evidence>
<evidence type="ECO:0000259" key="4">
    <source>
        <dbReference type="Pfam" id="PF01613"/>
    </source>
</evidence>
<dbReference type="InterPro" id="IPR002563">
    <property type="entry name" value="Flavin_Rdtase-like_dom"/>
</dbReference>
<dbReference type="Gene3D" id="2.30.110.10">
    <property type="entry name" value="Electron Transport, Fmn-binding Protein, Chain A"/>
    <property type="match status" value="1"/>
</dbReference>
<dbReference type="InterPro" id="IPR012349">
    <property type="entry name" value="Split_barrel_FMN-bd"/>
</dbReference>
<dbReference type="GO" id="GO:0016646">
    <property type="term" value="F:oxidoreductase activity, acting on the CH-NH group of donors, NAD or NADP as acceptor"/>
    <property type="evidence" value="ECO:0007669"/>
    <property type="project" value="UniProtKB-ARBA"/>
</dbReference>
<dbReference type="SUPFAM" id="SSF50475">
    <property type="entry name" value="FMN-binding split barrel"/>
    <property type="match status" value="1"/>
</dbReference>
<dbReference type="Proteomes" id="UP000198983">
    <property type="component" value="Chromosome I"/>
</dbReference>
<dbReference type="Pfam" id="PF01613">
    <property type="entry name" value="Flavin_Reduct"/>
    <property type="match status" value="1"/>
</dbReference>
<name>A0A1H1N091_9ACTN</name>
<dbReference type="PANTHER" id="PTHR43567:SF1">
    <property type="entry name" value="FLAVOREDOXIN"/>
    <property type="match status" value="1"/>
</dbReference>
<comment type="cofactor">
    <cofactor evidence="1">
        <name>FMN</name>
        <dbReference type="ChEBI" id="CHEBI:58210"/>
    </cofactor>
</comment>
<gene>
    <name evidence="5" type="ORF">SAMN04489717_1045</name>
</gene>
<proteinExistence type="inferred from homology"/>
<evidence type="ECO:0000256" key="1">
    <source>
        <dbReference type="ARBA" id="ARBA00001917"/>
    </source>
</evidence>
<dbReference type="GO" id="GO:0010181">
    <property type="term" value="F:FMN binding"/>
    <property type="evidence" value="ECO:0007669"/>
    <property type="project" value="InterPro"/>
</dbReference>
<dbReference type="STRING" id="117157.SAMN04489717_1045"/>
<dbReference type="RefSeq" id="WP_241827789.1">
    <property type="nucleotide sequence ID" value="NZ_LT629732.1"/>
</dbReference>
<accession>A0A1H1N091</accession>
<evidence type="ECO:0000256" key="3">
    <source>
        <dbReference type="ARBA" id="ARBA00038054"/>
    </source>
</evidence>
<reference evidence="5 6" key="1">
    <citation type="submission" date="2016-10" db="EMBL/GenBank/DDBJ databases">
        <authorList>
            <person name="de Groot N.N."/>
        </authorList>
    </citation>
    <scope>NUCLEOTIDE SEQUENCE [LARGE SCALE GENOMIC DNA]</scope>
    <source>
        <strain evidence="5 6">DSM 22024</strain>
    </source>
</reference>
<dbReference type="InterPro" id="IPR052174">
    <property type="entry name" value="Flavoredoxin"/>
</dbReference>
<feature type="domain" description="Flavin reductase like" evidence="4">
    <location>
        <begin position="23"/>
        <end position="195"/>
    </location>
</feature>
<keyword evidence="2" id="KW-0285">Flavoprotein</keyword>
<comment type="similarity">
    <text evidence="3">Belongs to the flavoredoxin family.</text>
</comment>
<evidence type="ECO:0000313" key="5">
    <source>
        <dbReference type="EMBL" id="SDR92424.1"/>
    </source>
</evidence>
<keyword evidence="6" id="KW-1185">Reference proteome</keyword>
<sequence>MSVQSTQLAMSAHRTITPSVLYFGTPVVLVTTTNPDGSANITPMSSAWSLGSTVVLGLSDTGQAVPNLERERECVLNLPSADLWESVERLAPLTGRHPVPDAKADRYRHEPDKFGASGLTPLPAETVRPPRVAECPLHLEAEVVSIRPGTEGGFRIVETLVRRVHAADDITVPGTNHVDTRRWHPLLYVFRHYFGAGPRLGRTFKAET</sequence>
<evidence type="ECO:0000313" key="6">
    <source>
        <dbReference type="Proteomes" id="UP000198983"/>
    </source>
</evidence>